<dbReference type="HOGENOM" id="CLU_3172409_0_0_4"/>
<gene>
    <name evidence="1" type="ordered locus">Rpic12D_1798</name>
</gene>
<reference evidence="1" key="1">
    <citation type="submission" date="2009-06" db="EMBL/GenBank/DDBJ databases">
        <title>Complete sequence chromosome 1 of Ralstonia pickettii 12D.</title>
        <authorList>
            <consortium name="US DOE Joint Genome Institute"/>
            <person name="Lucas S."/>
            <person name="Copeland A."/>
            <person name="Lapidus A."/>
            <person name="Glavina del Rio T."/>
            <person name="Dalin E."/>
            <person name="Tice H."/>
            <person name="Bruce D."/>
            <person name="Goodwin L."/>
            <person name="Pitluck S."/>
            <person name="Sims D."/>
            <person name="Meincke L."/>
            <person name="Brettin T."/>
            <person name="Detter J.C."/>
            <person name="Han C."/>
            <person name="Larimer F."/>
            <person name="Land M."/>
            <person name="Hauser L."/>
            <person name="Kyrpides N."/>
            <person name="Ovchinnikova G."/>
            <person name="Marsh T."/>
            <person name="Richardson P."/>
        </authorList>
    </citation>
    <scope>NUCLEOTIDE SEQUENCE [LARGE SCALE GENOMIC DNA]</scope>
    <source>
        <strain evidence="1">12D</strain>
    </source>
</reference>
<dbReference type="STRING" id="428406.Rpic12D_1798"/>
<dbReference type="EMBL" id="CP001644">
    <property type="protein sequence ID" value="ACS63080.1"/>
    <property type="molecule type" value="Genomic_DNA"/>
</dbReference>
<dbReference type="KEGG" id="rpf:Rpic12D_1798"/>
<dbReference type="AlphaFoldDB" id="C6BJF7"/>
<proteinExistence type="predicted"/>
<evidence type="ECO:0000313" key="1">
    <source>
        <dbReference type="EMBL" id="ACS63080.1"/>
    </source>
</evidence>
<name>C6BJF7_RALP1</name>
<organism evidence="1">
    <name type="scientific">Ralstonia pickettii (strain 12D)</name>
    <dbReference type="NCBI Taxonomy" id="428406"/>
    <lineage>
        <taxon>Bacteria</taxon>
        <taxon>Pseudomonadati</taxon>
        <taxon>Pseudomonadota</taxon>
        <taxon>Betaproteobacteria</taxon>
        <taxon>Burkholderiales</taxon>
        <taxon>Burkholderiaceae</taxon>
        <taxon>Ralstonia</taxon>
    </lineage>
</organism>
<protein>
    <submittedName>
        <fullName evidence="1">Uncharacterized protein</fullName>
    </submittedName>
</protein>
<accession>C6BJF7</accession>
<sequence length="47" mass="5008">MTGTRATSPVTKHRGAELVAHLPGRYDVRVNNVDTCAAAVHVMFAVS</sequence>